<protein>
    <submittedName>
        <fullName evidence="1">Uncharacterized protein</fullName>
    </submittedName>
</protein>
<dbReference type="SUPFAM" id="SSF48452">
    <property type="entry name" value="TPR-like"/>
    <property type="match status" value="1"/>
</dbReference>
<organism evidence="1 2">
    <name type="scientific">Vanilla planifolia</name>
    <name type="common">Vanilla</name>
    <dbReference type="NCBI Taxonomy" id="51239"/>
    <lineage>
        <taxon>Eukaryota</taxon>
        <taxon>Viridiplantae</taxon>
        <taxon>Streptophyta</taxon>
        <taxon>Embryophyta</taxon>
        <taxon>Tracheophyta</taxon>
        <taxon>Spermatophyta</taxon>
        <taxon>Magnoliopsida</taxon>
        <taxon>Liliopsida</taxon>
        <taxon>Asparagales</taxon>
        <taxon>Orchidaceae</taxon>
        <taxon>Vanilloideae</taxon>
        <taxon>Vanilleae</taxon>
        <taxon>Vanilla</taxon>
    </lineage>
</organism>
<proteinExistence type="predicted"/>
<dbReference type="Proteomes" id="UP000636800">
    <property type="component" value="Unassembled WGS sequence"/>
</dbReference>
<dbReference type="OrthoDB" id="671744at2759"/>
<evidence type="ECO:0000313" key="1">
    <source>
        <dbReference type="EMBL" id="KAG0452951.1"/>
    </source>
</evidence>
<dbReference type="AlphaFoldDB" id="A0A835UB75"/>
<dbReference type="PANTHER" id="PTHR36350">
    <property type="entry name" value="TRANSMEMBRANE PROTEIN"/>
    <property type="match status" value="1"/>
</dbReference>
<evidence type="ECO:0000313" key="2">
    <source>
        <dbReference type="Proteomes" id="UP000636800"/>
    </source>
</evidence>
<reference evidence="1 2" key="1">
    <citation type="journal article" date="2020" name="Nat. Food">
        <title>A phased Vanilla planifolia genome enables genetic improvement of flavour and production.</title>
        <authorList>
            <person name="Hasing T."/>
            <person name="Tang H."/>
            <person name="Brym M."/>
            <person name="Khazi F."/>
            <person name="Huang T."/>
            <person name="Chambers A.H."/>
        </authorList>
    </citation>
    <scope>NUCLEOTIDE SEQUENCE [LARGE SCALE GENOMIC DNA]</scope>
    <source>
        <tissue evidence="1">Leaf</tissue>
    </source>
</reference>
<accession>A0A835UB75</accession>
<name>A0A835UB75_VANPL</name>
<comment type="caution">
    <text evidence="1">The sequence shown here is derived from an EMBL/GenBank/DDBJ whole genome shotgun (WGS) entry which is preliminary data.</text>
</comment>
<dbReference type="Gene3D" id="1.25.40.10">
    <property type="entry name" value="Tetratricopeptide repeat domain"/>
    <property type="match status" value="2"/>
</dbReference>
<dbReference type="EMBL" id="JADCNL010000014">
    <property type="protein sequence ID" value="KAG0452951.1"/>
    <property type="molecule type" value="Genomic_DNA"/>
</dbReference>
<dbReference type="InterPro" id="IPR011990">
    <property type="entry name" value="TPR-like_helical_dom_sf"/>
</dbReference>
<dbReference type="PANTHER" id="PTHR36350:SF3">
    <property type="entry name" value="TRANSMEMBRANE PROTEIN"/>
    <property type="match status" value="1"/>
</dbReference>
<keyword evidence="2" id="KW-1185">Reference proteome</keyword>
<sequence length="335" mass="37059">MFCLTSSGATSFNFQHLLSPSLQPRNFYPIPKSLRLPTTPISYSGVSRISAVISANSVQERQPKAHHVKIIAAGIVILAATTARMFSGRLSWAFAEAPPSSVTLDGSAAEASGDLLVECKADDASLLSEPEQPNSDIVGTLRPLLYQKLEEGDDLEALSILRQLMVVQPIETEWKFLAARLLNEMGKVEESRHLLDELLESNPLSLEALFENAVLMERCGEGSAAVARLNQALELARAENREAVARDIRLIMAQIQYLQRNVKEALTIYDELSMEDPKDYRPFFCLGVIYTLLDQNSKAREKFALCNELSQKKAEVNAYLQTPLSRVKLFGTGDS</sequence>
<gene>
    <name evidence="1" type="ORF">HPP92_025615</name>
</gene>